<protein>
    <submittedName>
        <fullName evidence="1">Uncharacterized protein</fullName>
    </submittedName>
</protein>
<keyword evidence="2" id="KW-1185">Reference proteome</keyword>
<reference evidence="1" key="1">
    <citation type="submission" date="2022-06" db="EMBL/GenBank/DDBJ databases">
        <title>Phylogenomic reconstructions and comparative analyses of Kickxellomycotina fungi.</title>
        <authorList>
            <person name="Reynolds N.K."/>
            <person name="Stajich J.E."/>
            <person name="Barry K."/>
            <person name="Grigoriev I.V."/>
            <person name="Crous P."/>
            <person name="Smith M.E."/>
        </authorList>
    </citation>
    <scope>NUCLEOTIDE SEQUENCE</scope>
    <source>
        <strain evidence="1">RSA 2271</strain>
    </source>
</reference>
<dbReference type="Proteomes" id="UP001145114">
    <property type="component" value="Unassembled WGS sequence"/>
</dbReference>
<organism evidence="1 2">
    <name type="scientific">Spiromyces aspiralis</name>
    <dbReference type="NCBI Taxonomy" id="68401"/>
    <lineage>
        <taxon>Eukaryota</taxon>
        <taxon>Fungi</taxon>
        <taxon>Fungi incertae sedis</taxon>
        <taxon>Zoopagomycota</taxon>
        <taxon>Kickxellomycotina</taxon>
        <taxon>Kickxellomycetes</taxon>
        <taxon>Kickxellales</taxon>
        <taxon>Kickxellaceae</taxon>
        <taxon>Spiromyces</taxon>
    </lineage>
</organism>
<name>A0ACC1HHH1_9FUNG</name>
<feature type="non-terminal residue" evidence="1">
    <location>
        <position position="1"/>
    </location>
</feature>
<comment type="caution">
    <text evidence="1">The sequence shown here is derived from an EMBL/GenBank/DDBJ whole genome shotgun (WGS) entry which is preliminary data.</text>
</comment>
<evidence type="ECO:0000313" key="2">
    <source>
        <dbReference type="Proteomes" id="UP001145114"/>
    </source>
</evidence>
<dbReference type="EMBL" id="JAMZIH010005169">
    <property type="protein sequence ID" value="KAJ1675801.1"/>
    <property type="molecule type" value="Genomic_DNA"/>
</dbReference>
<proteinExistence type="predicted"/>
<gene>
    <name evidence="1" type="ORF">EV182_000540</name>
</gene>
<accession>A0ACC1HHH1</accession>
<evidence type="ECO:0000313" key="1">
    <source>
        <dbReference type="EMBL" id="KAJ1675801.1"/>
    </source>
</evidence>
<sequence>LRLLTNNPDKIKKIEEGCADLRVLAHVPMIPKWWSSSDEGKDAPVGAQEDRDGISSHLSYSRHFRVSKQVMSEADKYLITKLSRMGHMLKHSDHL</sequence>